<name>A0A1J1I7P2_9DIPT</name>
<evidence type="ECO:0000256" key="1">
    <source>
        <dbReference type="SAM" id="SignalP"/>
    </source>
</evidence>
<accession>A0A1J1I7P2</accession>
<protein>
    <submittedName>
        <fullName evidence="2">CLUMA_CG009746, isoform A</fullName>
    </submittedName>
</protein>
<feature type="chain" id="PRO_5009619120" evidence="1">
    <location>
        <begin position="25"/>
        <end position="167"/>
    </location>
</feature>
<feature type="signal peptide" evidence="1">
    <location>
        <begin position="1"/>
        <end position="24"/>
    </location>
</feature>
<sequence length="167" mass="19159">MLKVLLTFCGLLCGANFNIEVSKSKNISCFPSSTTYGHNEWSTEVYQTIFNIMIDYHNYVAIGALLPITPQPNKNIQTHRRPTESNDDLHKHINVVSMAKAIQHRLLEGRFTKASFFCLKKVQKQKKKQPQELSKRFCDGFSSRRHQISYIGGNKRFNSDHAARGKK</sequence>
<dbReference type="Proteomes" id="UP000183832">
    <property type="component" value="Unassembled WGS sequence"/>
</dbReference>
<dbReference type="AlphaFoldDB" id="A0A1J1I7P2"/>
<dbReference type="EMBL" id="CVRI01000043">
    <property type="protein sequence ID" value="CRK96327.1"/>
    <property type="molecule type" value="Genomic_DNA"/>
</dbReference>
<evidence type="ECO:0000313" key="3">
    <source>
        <dbReference type="Proteomes" id="UP000183832"/>
    </source>
</evidence>
<evidence type="ECO:0000313" key="2">
    <source>
        <dbReference type="EMBL" id="CRK96327.1"/>
    </source>
</evidence>
<reference evidence="2 3" key="1">
    <citation type="submission" date="2015-04" db="EMBL/GenBank/DDBJ databases">
        <authorList>
            <person name="Syromyatnikov M.Y."/>
            <person name="Popov V.N."/>
        </authorList>
    </citation>
    <scope>NUCLEOTIDE SEQUENCE [LARGE SCALE GENOMIC DNA]</scope>
</reference>
<keyword evidence="3" id="KW-1185">Reference proteome</keyword>
<organism evidence="2 3">
    <name type="scientific">Clunio marinus</name>
    <dbReference type="NCBI Taxonomy" id="568069"/>
    <lineage>
        <taxon>Eukaryota</taxon>
        <taxon>Metazoa</taxon>
        <taxon>Ecdysozoa</taxon>
        <taxon>Arthropoda</taxon>
        <taxon>Hexapoda</taxon>
        <taxon>Insecta</taxon>
        <taxon>Pterygota</taxon>
        <taxon>Neoptera</taxon>
        <taxon>Endopterygota</taxon>
        <taxon>Diptera</taxon>
        <taxon>Nematocera</taxon>
        <taxon>Chironomoidea</taxon>
        <taxon>Chironomidae</taxon>
        <taxon>Clunio</taxon>
    </lineage>
</organism>
<keyword evidence="1" id="KW-0732">Signal</keyword>
<gene>
    <name evidence="2" type="ORF">CLUMA_CG009746</name>
</gene>
<proteinExistence type="predicted"/>